<dbReference type="InterPro" id="IPR044005">
    <property type="entry name" value="DZR_2"/>
</dbReference>
<feature type="domain" description="Double zinc ribbon" evidence="1">
    <location>
        <begin position="476"/>
        <end position="522"/>
    </location>
</feature>
<dbReference type="EMBL" id="LAZR01010632">
    <property type="protein sequence ID" value="KKM65937.1"/>
    <property type="molecule type" value="Genomic_DNA"/>
</dbReference>
<accession>A0A0F9M9Z6</accession>
<organism evidence="2">
    <name type="scientific">marine sediment metagenome</name>
    <dbReference type="NCBI Taxonomy" id="412755"/>
    <lineage>
        <taxon>unclassified sequences</taxon>
        <taxon>metagenomes</taxon>
        <taxon>ecological metagenomes</taxon>
    </lineage>
</organism>
<evidence type="ECO:0000313" key="2">
    <source>
        <dbReference type="EMBL" id="KKM65937.1"/>
    </source>
</evidence>
<sequence>MVKKQPIKVEKKQKTHPYPTEKIIVEYIHENPNCSKRDLNRDLAHDYSDLRRIMKEMTRTTLNRGLEWLVIHDHLFERNGLYRVNNELSGFRRLYPDIWNKKQMELENYGKDKKKHIEMLQFYVDDDILKRAIKKHTKIEILSKETNFNFSNTMNDLFNDFIYSILIECFLNNPDNWLNIKKPEDLQFKIKIEANWNKDPEILKRLNERKEKSLRDNYLYPFGWTKFNRWGNKNNEPIRKERIANKTEEDLFNKAFTENQLRKEEIEKQKQKVLQLKPIFLARLDKEYEDIISPEENKIAIKKLKNIVEKEYIDFKEDLILAWTDVGKPEFEDRQIHTLSMINNMIIYDRNPNKENDGVTREEKWRKEWDEIRRYGDYRSKTIESKNRPFIPEDVNGFEFLIEEMRRRYPEKMKRIEFIVDFDFKYHSIRSIMNNKDYFKSEVKEIKLCLECGKEHTEFHAYCKECIIEIRKKNKYAKTCSGCGKVHEERYSYCKECWDKMTKICPSCGREHIEYGKYCYSCSFKNLEENDKN</sequence>
<dbReference type="AlphaFoldDB" id="A0A0F9M9Z6"/>
<protein>
    <recommendedName>
        <fullName evidence="1">Double zinc ribbon domain-containing protein</fullName>
    </recommendedName>
</protein>
<evidence type="ECO:0000259" key="1">
    <source>
        <dbReference type="Pfam" id="PF18912"/>
    </source>
</evidence>
<reference evidence="2" key="1">
    <citation type="journal article" date="2015" name="Nature">
        <title>Complex archaea that bridge the gap between prokaryotes and eukaryotes.</title>
        <authorList>
            <person name="Spang A."/>
            <person name="Saw J.H."/>
            <person name="Jorgensen S.L."/>
            <person name="Zaremba-Niedzwiedzka K."/>
            <person name="Martijn J."/>
            <person name="Lind A.E."/>
            <person name="van Eijk R."/>
            <person name="Schleper C."/>
            <person name="Guy L."/>
            <person name="Ettema T.J."/>
        </authorList>
    </citation>
    <scope>NUCLEOTIDE SEQUENCE</scope>
</reference>
<comment type="caution">
    <text evidence="2">The sequence shown here is derived from an EMBL/GenBank/DDBJ whole genome shotgun (WGS) entry which is preliminary data.</text>
</comment>
<dbReference type="Pfam" id="PF18912">
    <property type="entry name" value="DZR_2"/>
    <property type="match status" value="1"/>
</dbReference>
<proteinExistence type="predicted"/>
<name>A0A0F9M9Z6_9ZZZZ</name>
<gene>
    <name evidence="2" type="ORF">LCGC14_1486260</name>
</gene>